<evidence type="ECO:0000313" key="2">
    <source>
        <dbReference type="Proteomes" id="UP001629235"/>
    </source>
</evidence>
<keyword evidence="2" id="KW-1185">Reference proteome</keyword>
<evidence type="ECO:0000313" key="1">
    <source>
        <dbReference type="EMBL" id="MFM0108047.1"/>
    </source>
</evidence>
<dbReference type="Proteomes" id="UP001629235">
    <property type="component" value="Unassembled WGS sequence"/>
</dbReference>
<dbReference type="EMBL" id="JAQQDW010000101">
    <property type="protein sequence ID" value="MFM0108047.1"/>
    <property type="molecule type" value="Genomic_DNA"/>
</dbReference>
<sequence length="67" mass="7393">MFWLADDEGKTVAHAGGTRQLAANESSLLQLPQLQMSTGDDIADQNLYQLATRNKSNFQLLVIIETT</sequence>
<reference evidence="1 2" key="1">
    <citation type="journal article" date="2024" name="Chem. Sci.">
        <title>Discovery of megapolipeptins by genome mining of a Burkholderiales bacteria collection.</title>
        <authorList>
            <person name="Paulo B.S."/>
            <person name="Recchia M.J.J."/>
            <person name="Lee S."/>
            <person name="Fergusson C.H."/>
            <person name="Romanowski S.B."/>
            <person name="Hernandez A."/>
            <person name="Krull N."/>
            <person name="Liu D.Y."/>
            <person name="Cavanagh H."/>
            <person name="Bos A."/>
            <person name="Gray C.A."/>
            <person name="Murphy B.T."/>
            <person name="Linington R.G."/>
            <person name="Eustaquio A.S."/>
        </authorList>
    </citation>
    <scope>NUCLEOTIDE SEQUENCE [LARGE SCALE GENOMIC DNA]</scope>
    <source>
        <strain evidence="1 2">RL18-126-BIB-B</strain>
    </source>
</reference>
<protein>
    <submittedName>
        <fullName evidence="1">Uncharacterized protein</fullName>
    </submittedName>
</protein>
<accession>A0ACC7NKN2</accession>
<proteinExistence type="predicted"/>
<gene>
    <name evidence="1" type="ORF">PQR01_32540</name>
</gene>
<name>A0ACC7NKN2_9BURK</name>
<comment type="caution">
    <text evidence="1">The sequence shown here is derived from an EMBL/GenBank/DDBJ whole genome shotgun (WGS) entry which is preliminary data.</text>
</comment>
<organism evidence="1 2">
    <name type="scientific">Paraburkholderia rhynchosiae</name>
    <dbReference type="NCBI Taxonomy" id="487049"/>
    <lineage>
        <taxon>Bacteria</taxon>
        <taxon>Pseudomonadati</taxon>
        <taxon>Pseudomonadota</taxon>
        <taxon>Betaproteobacteria</taxon>
        <taxon>Burkholderiales</taxon>
        <taxon>Burkholderiaceae</taxon>
        <taxon>Paraburkholderia</taxon>
    </lineage>
</organism>